<evidence type="ECO:0000313" key="3">
    <source>
        <dbReference type="Proteomes" id="UP000219048"/>
    </source>
</evidence>
<organism evidence="2 3">
    <name type="scientific">Flagellimonas pacifica</name>
    <dbReference type="NCBI Taxonomy" id="1247520"/>
    <lineage>
        <taxon>Bacteria</taxon>
        <taxon>Pseudomonadati</taxon>
        <taxon>Bacteroidota</taxon>
        <taxon>Flavobacteriia</taxon>
        <taxon>Flavobacteriales</taxon>
        <taxon>Flavobacteriaceae</taxon>
        <taxon>Flagellimonas</taxon>
    </lineage>
</organism>
<gene>
    <name evidence="2" type="ORF">SAMN06265377_0551</name>
</gene>
<dbReference type="OrthoDB" id="758560at2"/>
<keyword evidence="3" id="KW-1185">Reference proteome</keyword>
<dbReference type="SUPFAM" id="SSF55729">
    <property type="entry name" value="Acyl-CoA N-acyltransferases (Nat)"/>
    <property type="match status" value="1"/>
</dbReference>
<evidence type="ECO:0000313" key="2">
    <source>
        <dbReference type="EMBL" id="SNY94890.1"/>
    </source>
</evidence>
<feature type="domain" description="N-acetyltransferase" evidence="1">
    <location>
        <begin position="1"/>
        <end position="170"/>
    </location>
</feature>
<reference evidence="3" key="1">
    <citation type="submission" date="2017-09" db="EMBL/GenBank/DDBJ databases">
        <authorList>
            <person name="Varghese N."/>
            <person name="Submissions S."/>
        </authorList>
    </citation>
    <scope>NUCLEOTIDE SEQUENCE [LARGE SCALE GENOMIC DNA]</scope>
    <source>
        <strain evidence="3">DSM 25885</strain>
    </source>
</reference>
<dbReference type="EMBL" id="OBEH01000001">
    <property type="protein sequence ID" value="SNY94890.1"/>
    <property type="molecule type" value="Genomic_DNA"/>
</dbReference>
<accession>A0A285MCL5</accession>
<dbReference type="CDD" id="cd04301">
    <property type="entry name" value="NAT_SF"/>
    <property type="match status" value="1"/>
</dbReference>
<dbReference type="Gene3D" id="3.40.630.30">
    <property type="match status" value="1"/>
</dbReference>
<protein>
    <submittedName>
        <fullName evidence="2">Acetyltransferase (GNAT) family protein</fullName>
    </submittedName>
</protein>
<dbReference type="RefSeq" id="WP_097044235.1">
    <property type="nucleotide sequence ID" value="NZ_OBEH01000001.1"/>
</dbReference>
<dbReference type="PROSITE" id="PS51186">
    <property type="entry name" value="GNAT"/>
    <property type="match status" value="1"/>
</dbReference>
<proteinExistence type="predicted"/>
<keyword evidence="2" id="KW-0808">Transferase</keyword>
<sequence>MEIKNSTANDIDEIFRLYSLASEYQNSKEGVVVWPTFKRQLVETEIDENRQWKLVIDNQIACVWAIAFSDEQIWEERNADAAIYIHRIATNPDFRGNNFVAIIVGWAKEYAAKLNKDYVRLDTLGNNEKLIKYYVNAGFEFLGMFDLKNTDGLPGHYKEAPANLFEINLNLDQKGTNN</sequence>
<dbReference type="Pfam" id="PF00583">
    <property type="entry name" value="Acetyltransf_1"/>
    <property type="match status" value="1"/>
</dbReference>
<dbReference type="AlphaFoldDB" id="A0A285MCL5"/>
<dbReference type="InterPro" id="IPR016181">
    <property type="entry name" value="Acyl_CoA_acyltransferase"/>
</dbReference>
<evidence type="ECO:0000259" key="1">
    <source>
        <dbReference type="PROSITE" id="PS51186"/>
    </source>
</evidence>
<name>A0A285MCL5_9FLAO</name>
<dbReference type="Proteomes" id="UP000219048">
    <property type="component" value="Unassembled WGS sequence"/>
</dbReference>
<dbReference type="InterPro" id="IPR000182">
    <property type="entry name" value="GNAT_dom"/>
</dbReference>
<dbReference type="GO" id="GO:0016747">
    <property type="term" value="F:acyltransferase activity, transferring groups other than amino-acyl groups"/>
    <property type="evidence" value="ECO:0007669"/>
    <property type="project" value="InterPro"/>
</dbReference>